<dbReference type="EMBL" id="JABAHY010000001">
    <property type="protein sequence ID" value="NLS08458.1"/>
    <property type="molecule type" value="Genomic_DNA"/>
</dbReference>
<dbReference type="InterPro" id="IPR045055">
    <property type="entry name" value="DNA2/NAM7-like"/>
</dbReference>
<dbReference type="InterPro" id="IPR041679">
    <property type="entry name" value="DNA2/NAM7-like_C"/>
</dbReference>
<evidence type="ECO:0000313" key="6">
    <source>
        <dbReference type="Proteomes" id="UP000523139"/>
    </source>
</evidence>
<feature type="domain" description="Restriction endonuclease type II-like" evidence="4">
    <location>
        <begin position="1561"/>
        <end position="1653"/>
    </location>
</feature>
<feature type="compositionally biased region" description="Polar residues" evidence="1">
    <location>
        <begin position="374"/>
        <end position="383"/>
    </location>
</feature>
<dbReference type="Proteomes" id="UP000523139">
    <property type="component" value="Unassembled WGS sequence"/>
</dbReference>
<feature type="region of interest" description="Disordered" evidence="1">
    <location>
        <begin position="1659"/>
        <end position="1696"/>
    </location>
</feature>
<keyword evidence="6" id="KW-1185">Reference proteome</keyword>
<dbReference type="Pfam" id="PF13195">
    <property type="entry name" value="DUF4011"/>
    <property type="match status" value="1"/>
</dbReference>
<sequence length="1775" mass="194073">MNLLSLVHQGLTVQVLHQDSFNYALEHNRVPVLSSVQLRAEETAGTETLDLALRLSIAPVGPVEVAQALEIPLPSVPAGEEAVLPARQISWNLEHAAFLTITETASTTLRAELVDRSQESRLSTGTAAVRVLPAELWSPEGIRESLAAYIRPRDPIIEELLTEASAALTEHTGSGEMPGYAGGPERVELTARGIYHALAMRGLAASPSATDHQQRIRSHTDVLKTRQASSLEAACLFAAALSRAGLHAVVAVTGRHALVGWLAEHSHLSTTVVDQPNVIATLADSELLEVIEVTGMTTTNQGSDFDMAGSQAARWWTSYEQEGLWLLDVAAAHRRIRPLPNLRFDGETLVVETVQEGNHHRWRSSPPGSKASAHPTSSPSIQTAEARKAPARIEQWRRALLDLSYRNPLLRLAKSSSAPLHVPAGSLNALMEQLVAGNKFELSEHGDIEQIHQAQGARTAADVDPETLSRILIEERRIFAILGFSEFEKRLRSLQRRANTTAEETGAHPLYCAIGALRWEDRGGKRGGHAPLFLVPVTLTGGRRSPFRVEYDDSREIVPNISALEKLRTDMGLTLQALADPPRTSEGLIDLHTALSGIRRSLLKERAEQITVEETAHLALLQFSTLDLWRDLSEHWEVFMRRDHIRHLVETPGAQFDDGVGSPEPVPEEEATLHLPVPADASQIRAVSWAAAGKSFILEGPPGTGKSQTITNLIAENLARGKKVLFVAEKQVALDVVQRRLEEVGLADFCLDLHGKNQSVSAVRAQIRAALEANPAPEVAFETTRARLRNAVEYLARYPQALHSAGPAGLSAWQARQLVLELAEYEDTVDPDDDPLVLTPEQAPRLGALEEACSRAAEVDRDLLQLQAPIAEHPWALAEPAATTALDQHRSQFSAILTATLEAEHGTDGSPAHALMDLALTVEQTDAVITWLESLVSGFRTSAFGLDLPSLITQAKDIDQRWFPIGRGRSRRKLLRGIEEHLTGPEALAVEELTSRLEALSQLKAQWERLHLVFAEESPSTREQVAALIAEIYRDGSPISYPAESLRQRATAWTSMLELLGATSRSLHRWAGTQSRKEAIDRCAAAWSADLNTGMTSLDRWAQVSAGLDWLHRHGLENWVRALQQERLLPGDLEPSLRQALTDASLAERLESTGSVRFDETRHLRRIEQFGSASSAHRELLSRQLPADLVASRSFDPHASLGRVGQLRTQAGRRRGGLSIRGLFEHFGSLITEAAPCLLMSPDSVARFLPPESVEVDLVVFDEASQIRVPEAIRAMGRAKSVVIVGDTKQMPPSSTFSARTADEASGAGDELPVPADMDSILSEAAEAGFPRQWLSWHYRSRDESLIAFSNQQYYEDRLSTFPAPPQAEGSSAVQLRHIGGLWEGGRGGARVNRAEAEAVVAEVDQLLQEQPERSIGVVTFNIQQRDLILDLLEEHPSSAVREALMRDEDPVFVKNLENVQGDERDVILFTLAISADERGRVPLNFGALSGAGGERRLNVAITRAREQVIIFTSFRPQQLDVSTSASQGLHDLREYLLTAEYGTAQLGSGSAQTSLDRHSETVATALEAAGLEVRRRVGLSDFTVDLAVRSGPERPWVAVLLDGPLWAARGTVGDRELLPSVILQGLMSWAAVERVWLPAWLKDPELVVERICRVAAGADQPRDSEDQPGAEESNRATQPQADRGAGASSGPAPIQVQQQHVADAPIDELLGVFVEVIRRAHGAPRDEAQREVARLYGHQKMGSRISARMQEVTDLALSQGQIQEQDGLLTAVGE</sequence>
<feature type="region of interest" description="Disordered" evidence="1">
    <location>
        <begin position="356"/>
        <end position="388"/>
    </location>
</feature>
<dbReference type="InterPro" id="IPR049468">
    <property type="entry name" value="Restrct_endonuc-II-like_dom"/>
</dbReference>
<dbReference type="InterPro" id="IPR025103">
    <property type="entry name" value="DUF4011"/>
</dbReference>
<dbReference type="InterPro" id="IPR041677">
    <property type="entry name" value="DNA2/NAM7_AAA_11"/>
</dbReference>
<accession>A0A7X8TI44</accession>
<dbReference type="Gene3D" id="3.40.50.300">
    <property type="entry name" value="P-loop containing nucleotide triphosphate hydrolases"/>
    <property type="match status" value="3"/>
</dbReference>
<dbReference type="GO" id="GO:0004386">
    <property type="term" value="F:helicase activity"/>
    <property type="evidence" value="ECO:0007669"/>
    <property type="project" value="InterPro"/>
</dbReference>
<dbReference type="RefSeq" id="WP_168885967.1">
    <property type="nucleotide sequence ID" value="NZ_JABAHY010000001.1"/>
</dbReference>
<name>A0A7X8TI44_9MICC</name>
<feature type="domain" description="DNA2/NAM7 helicase-like C-terminal" evidence="3">
    <location>
        <begin position="1320"/>
        <end position="1513"/>
    </location>
</feature>
<reference evidence="5 6" key="1">
    <citation type="submission" date="2020-04" db="EMBL/GenBank/DDBJ databases">
        <title>Nesterenkonia sp. nov., isolated from marine sediment.</title>
        <authorList>
            <person name="Zhang G."/>
        </authorList>
    </citation>
    <scope>NUCLEOTIDE SEQUENCE [LARGE SCALE GENOMIC DNA]</scope>
    <source>
        <strain evidence="5 6">MY13</strain>
    </source>
</reference>
<dbReference type="PANTHER" id="PTHR10887">
    <property type="entry name" value="DNA2/NAM7 HELICASE FAMILY"/>
    <property type="match status" value="1"/>
</dbReference>
<gene>
    <name evidence="5" type="ORF">HGQ17_00235</name>
</gene>
<dbReference type="PANTHER" id="PTHR10887:SF530">
    <property type="entry name" value="SUPERFAMILY I DNA HELICASES"/>
    <property type="match status" value="1"/>
</dbReference>
<dbReference type="SUPFAM" id="SSF52540">
    <property type="entry name" value="P-loop containing nucleoside triphosphate hydrolases"/>
    <property type="match status" value="1"/>
</dbReference>
<dbReference type="Pfam" id="PF13087">
    <property type="entry name" value="AAA_12"/>
    <property type="match status" value="1"/>
</dbReference>
<dbReference type="CDD" id="cd18808">
    <property type="entry name" value="SF1_C_Upf1"/>
    <property type="match status" value="1"/>
</dbReference>
<evidence type="ECO:0000313" key="5">
    <source>
        <dbReference type="EMBL" id="NLS08458.1"/>
    </source>
</evidence>
<dbReference type="InterPro" id="IPR047187">
    <property type="entry name" value="SF1_C_Upf1"/>
</dbReference>
<feature type="domain" description="DNA2/NAM7 helicase helicase" evidence="2">
    <location>
        <begin position="680"/>
        <end position="772"/>
    </location>
</feature>
<comment type="caution">
    <text evidence="5">The sequence shown here is derived from an EMBL/GenBank/DDBJ whole genome shotgun (WGS) entry which is preliminary data.</text>
</comment>
<evidence type="ECO:0000256" key="1">
    <source>
        <dbReference type="SAM" id="MobiDB-lite"/>
    </source>
</evidence>
<organism evidence="5 6">
    <name type="scientific">Nesterenkonia sedimenti</name>
    <dbReference type="NCBI Taxonomy" id="1463632"/>
    <lineage>
        <taxon>Bacteria</taxon>
        <taxon>Bacillati</taxon>
        <taxon>Actinomycetota</taxon>
        <taxon>Actinomycetes</taxon>
        <taxon>Micrococcales</taxon>
        <taxon>Micrococcaceae</taxon>
        <taxon>Nesterenkonia</taxon>
    </lineage>
</organism>
<evidence type="ECO:0000259" key="2">
    <source>
        <dbReference type="Pfam" id="PF13086"/>
    </source>
</evidence>
<protein>
    <submittedName>
        <fullName evidence="5">DUF4011 domain-containing protein</fullName>
    </submittedName>
</protein>
<dbReference type="Pfam" id="PF18741">
    <property type="entry name" value="MTES_1575"/>
    <property type="match status" value="1"/>
</dbReference>
<proteinExistence type="predicted"/>
<evidence type="ECO:0000259" key="3">
    <source>
        <dbReference type="Pfam" id="PF13087"/>
    </source>
</evidence>
<evidence type="ECO:0000259" key="4">
    <source>
        <dbReference type="Pfam" id="PF18741"/>
    </source>
</evidence>
<dbReference type="InterPro" id="IPR027417">
    <property type="entry name" value="P-loop_NTPase"/>
</dbReference>
<dbReference type="Pfam" id="PF13086">
    <property type="entry name" value="AAA_11"/>
    <property type="match status" value="1"/>
</dbReference>